<dbReference type="InParanoid" id="K5VP73"/>
<dbReference type="OrthoDB" id="5424209at2759"/>
<dbReference type="KEGG" id="pco:PHACADRAFT_202926"/>
<dbReference type="EMBL" id="JH931152">
    <property type="protein sequence ID" value="EKM48354.1"/>
    <property type="molecule type" value="Genomic_DNA"/>
</dbReference>
<evidence type="ECO:0000313" key="1">
    <source>
        <dbReference type="EMBL" id="EKM48354.1"/>
    </source>
</evidence>
<dbReference type="AlphaFoldDB" id="K5VP73"/>
<dbReference type="GeneID" id="18912022"/>
<dbReference type="RefSeq" id="XP_007403094.1">
    <property type="nucleotide sequence ID" value="XM_007403032.1"/>
</dbReference>
<keyword evidence="2" id="KW-1185">Reference proteome</keyword>
<accession>K5VP73</accession>
<organism evidence="1 2">
    <name type="scientific">Phanerochaete carnosa (strain HHB-10118-sp)</name>
    <name type="common">White-rot fungus</name>
    <name type="synonym">Peniophora carnosa</name>
    <dbReference type="NCBI Taxonomy" id="650164"/>
    <lineage>
        <taxon>Eukaryota</taxon>
        <taxon>Fungi</taxon>
        <taxon>Dikarya</taxon>
        <taxon>Basidiomycota</taxon>
        <taxon>Agaricomycotina</taxon>
        <taxon>Agaricomycetes</taxon>
        <taxon>Polyporales</taxon>
        <taxon>Phanerochaetaceae</taxon>
        <taxon>Phanerochaete</taxon>
    </lineage>
</organism>
<dbReference type="STRING" id="650164.K5VP73"/>
<dbReference type="HOGENOM" id="CLU_2638866_0_0_1"/>
<name>K5VP73_PHACS</name>
<sequence>MPEPDENGEECIIVIKNGNTISVTFAIYLHSQKDGAFSAPGNSGSIITNTKSCIVGMIASSASQMGSIDITYALPYY</sequence>
<evidence type="ECO:0000313" key="2">
    <source>
        <dbReference type="Proteomes" id="UP000008370"/>
    </source>
</evidence>
<dbReference type="Proteomes" id="UP000008370">
    <property type="component" value="Unassembled WGS sequence"/>
</dbReference>
<protein>
    <submittedName>
        <fullName evidence="1">Uncharacterized protein</fullName>
    </submittedName>
</protein>
<gene>
    <name evidence="1" type="ORF">PHACADRAFT_202926</name>
</gene>
<reference evidence="1 2" key="1">
    <citation type="journal article" date="2012" name="BMC Genomics">
        <title>Comparative genomics of the white-rot fungi, Phanerochaete carnosa and P. chrysosporium, to elucidate the genetic basis of the distinct wood types they colonize.</title>
        <authorList>
            <person name="Suzuki H."/>
            <person name="MacDonald J."/>
            <person name="Syed K."/>
            <person name="Salamov A."/>
            <person name="Hori C."/>
            <person name="Aerts A."/>
            <person name="Henrissat B."/>
            <person name="Wiebenga A."/>
            <person name="vanKuyk P.A."/>
            <person name="Barry K."/>
            <person name="Lindquist E."/>
            <person name="LaButti K."/>
            <person name="Lapidus A."/>
            <person name="Lucas S."/>
            <person name="Coutinho P."/>
            <person name="Gong Y."/>
            <person name="Samejima M."/>
            <person name="Mahadevan R."/>
            <person name="Abou-Zaid M."/>
            <person name="de Vries R.P."/>
            <person name="Igarashi K."/>
            <person name="Yadav J.S."/>
            <person name="Grigoriev I.V."/>
            <person name="Master E.R."/>
        </authorList>
    </citation>
    <scope>NUCLEOTIDE SEQUENCE [LARGE SCALE GENOMIC DNA]</scope>
    <source>
        <strain evidence="1 2">HHB-10118-sp</strain>
    </source>
</reference>
<proteinExistence type="predicted"/>